<dbReference type="EMBL" id="CAMGYJ010000008">
    <property type="protein sequence ID" value="CAI0460456.1"/>
    <property type="molecule type" value="Genomic_DNA"/>
</dbReference>
<reference evidence="3" key="1">
    <citation type="submission" date="2022-08" db="EMBL/GenBank/DDBJ databases">
        <authorList>
            <person name="Gutierrez-Valencia J."/>
        </authorList>
    </citation>
    <scope>NUCLEOTIDE SEQUENCE</scope>
</reference>
<dbReference type="SUPFAM" id="SSF52200">
    <property type="entry name" value="Toll/Interleukin receptor TIR domain"/>
    <property type="match status" value="1"/>
</dbReference>
<dbReference type="Gene3D" id="3.40.50.10140">
    <property type="entry name" value="Toll/interleukin-1 receptor homology (TIR) domain"/>
    <property type="match status" value="1"/>
</dbReference>
<dbReference type="SUPFAM" id="SSF52540">
    <property type="entry name" value="P-loop containing nucleoside triphosphate hydrolases"/>
    <property type="match status" value="1"/>
</dbReference>
<evidence type="ECO:0000259" key="2">
    <source>
        <dbReference type="PROSITE" id="PS50104"/>
    </source>
</evidence>
<gene>
    <name evidence="3" type="ORF">LITE_LOCUS34475</name>
</gene>
<feature type="domain" description="TIR" evidence="2">
    <location>
        <begin position="22"/>
        <end position="190"/>
    </location>
</feature>
<name>A0AAV0NPK6_9ROSI</name>
<dbReference type="InterPro" id="IPR000157">
    <property type="entry name" value="TIR_dom"/>
</dbReference>
<evidence type="ECO:0000313" key="4">
    <source>
        <dbReference type="Proteomes" id="UP001154282"/>
    </source>
</evidence>
<dbReference type="PANTHER" id="PTHR11017">
    <property type="entry name" value="LEUCINE-RICH REPEAT-CONTAINING PROTEIN"/>
    <property type="match status" value="1"/>
</dbReference>
<evidence type="ECO:0000313" key="3">
    <source>
        <dbReference type="EMBL" id="CAI0460456.1"/>
    </source>
</evidence>
<dbReference type="Gene3D" id="3.40.50.300">
    <property type="entry name" value="P-loop containing nucleotide triphosphate hydrolases"/>
    <property type="match status" value="1"/>
</dbReference>
<dbReference type="GO" id="GO:0007165">
    <property type="term" value="P:signal transduction"/>
    <property type="evidence" value="ECO:0007669"/>
    <property type="project" value="InterPro"/>
</dbReference>
<dbReference type="PANTHER" id="PTHR11017:SF570">
    <property type="entry name" value="DISEASE RESISTANCE PROTEIN (TIR-NBS CLASS)-RELATED"/>
    <property type="match status" value="1"/>
</dbReference>
<dbReference type="FunFam" id="3.40.50.10140:FF:000007">
    <property type="entry name" value="Disease resistance protein (TIR-NBS-LRR class)"/>
    <property type="match status" value="1"/>
</dbReference>
<comment type="caution">
    <text evidence="3">The sequence shown here is derived from an EMBL/GenBank/DDBJ whole genome shotgun (WGS) entry which is preliminary data.</text>
</comment>
<evidence type="ECO:0000256" key="1">
    <source>
        <dbReference type="ARBA" id="ARBA00023027"/>
    </source>
</evidence>
<proteinExistence type="predicted"/>
<keyword evidence="1" id="KW-0520">NAD</keyword>
<dbReference type="Proteomes" id="UP001154282">
    <property type="component" value="Unassembled WGS sequence"/>
</dbReference>
<keyword evidence="4" id="KW-1185">Reference proteome</keyword>
<dbReference type="SMART" id="SM00255">
    <property type="entry name" value="TIR"/>
    <property type="match status" value="1"/>
</dbReference>
<dbReference type="GO" id="GO:0043531">
    <property type="term" value="F:ADP binding"/>
    <property type="evidence" value="ECO:0007669"/>
    <property type="project" value="InterPro"/>
</dbReference>
<organism evidence="3 4">
    <name type="scientific">Linum tenue</name>
    <dbReference type="NCBI Taxonomy" id="586396"/>
    <lineage>
        <taxon>Eukaryota</taxon>
        <taxon>Viridiplantae</taxon>
        <taxon>Streptophyta</taxon>
        <taxon>Embryophyta</taxon>
        <taxon>Tracheophyta</taxon>
        <taxon>Spermatophyta</taxon>
        <taxon>Magnoliopsida</taxon>
        <taxon>eudicotyledons</taxon>
        <taxon>Gunneridae</taxon>
        <taxon>Pentapetalae</taxon>
        <taxon>rosids</taxon>
        <taxon>fabids</taxon>
        <taxon>Malpighiales</taxon>
        <taxon>Linaceae</taxon>
        <taxon>Linum</taxon>
    </lineage>
</organism>
<dbReference type="Pfam" id="PF00931">
    <property type="entry name" value="NB-ARC"/>
    <property type="match status" value="1"/>
</dbReference>
<accession>A0AAV0NPK6</accession>
<dbReference type="InterPro" id="IPR027417">
    <property type="entry name" value="P-loop_NTPase"/>
</dbReference>
<dbReference type="Pfam" id="PF01582">
    <property type="entry name" value="TIR"/>
    <property type="match status" value="1"/>
</dbReference>
<dbReference type="InterPro" id="IPR035897">
    <property type="entry name" value="Toll_tir_struct_dom_sf"/>
</dbReference>
<dbReference type="AlphaFoldDB" id="A0AAV0NPK6"/>
<dbReference type="InterPro" id="IPR002182">
    <property type="entry name" value="NB-ARC"/>
</dbReference>
<dbReference type="PROSITE" id="PS50104">
    <property type="entry name" value="TIR"/>
    <property type="match status" value="1"/>
</dbReference>
<dbReference type="GO" id="GO:0006952">
    <property type="term" value="P:defense response"/>
    <property type="evidence" value="ECO:0007669"/>
    <property type="project" value="InterPro"/>
</dbReference>
<sequence length="253" mass="28039">MESSAAASSSSTPPPPVVLPTGNYEVFISFRGPDVRNRFADHLYTSLARAKIRTFRDEEELEKGEEIAPSLVRSIPESKIYIPILTERYASSKWCLLELAQMVECWKQGKGHIILPIFYFVDPRDVRHQQGPYQQAFEQHAHKHSPQIVKEWKEALREVGQMKGWHVTGSLGHSEGAIVDEVLSKVESHLRSMYTLVTDELVGIDTLVGEVTALLNLGSSNEKGIVGIHGMGGLGKTTLSKAVYNCCEACTCA</sequence>
<protein>
    <recommendedName>
        <fullName evidence="2">TIR domain-containing protein</fullName>
    </recommendedName>
</protein>
<dbReference type="InterPro" id="IPR044974">
    <property type="entry name" value="Disease_R_plants"/>
</dbReference>